<feature type="region of interest" description="Disordered" evidence="9">
    <location>
        <begin position="1"/>
        <end position="36"/>
    </location>
</feature>
<organism evidence="13 14">
    <name type="scientific">Rhynchospora pubera</name>
    <dbReference type="NCBI Taxonomy" id="906938"/>
    <lineage>
        <taxon>Eukaryota</taxon>
        <taxon>Viridiplantae</taxon>
        <taxon>Streptophyta</taxon>
        <taxon>Embryophyta</taxon>
        <taxon>Tracheophyta</taxon>
        <taxon>Spermatophyta</taxon>
        <taxon>Magnoliopsida</taxon>
        <taxon>Liliopsida</taxon>
        <taxon>Poales</taxon>
        <taxon>Cyperaceae</taxon>
        <taxon>Cyperoideae</taxon>
        <taxon>Rhynchosporeae</taxon>
        <taxon>Rhynchospora</taxon>
    </lineage>
</organism>
<keyword evidence="7" id="KW-0539">Nucleus</keyword>
<dbReference type="Proteomes" id="UP001140206">
    <property type="component" value="Chromosome 1"/>
</dbReference>
<gene>
    <name evidence="13" type="ORF">LUZ62_019711</name>
</gene>
<dbReference type="GO" id="GO:0005634">
    <property type="term" value="C:nucleus"/>
    <property type="evidence" value="ECO:0007669"/>
    <property type="project" value="UniProtKB-SubCell"/>
</dbReference>
<feature type="domain" description="Calmodulin binding protein-like N-terminal" evidence="10">
    <location>
        <begin position="114"/>
        <end position="245"/>
    </location>
</feature>
<proteinExistence type="inferred from homology"/>
<dbReference type="InterPro" id="IPR046830">
    <property type="entry name" value="Calmod_bind_M"/>
</dbReference>
<name>A0AAV8GS29_9POAL</name>
<dbReference type="Pfam" id="PF07887">
    <property type="entry name" value="Calmodulin_bind"/>
    <property type="match status" value="1"/>
</dbReference>
<evidence type="ECO:0000259" key="11">
    <source>
        <dbReference type="Pfam" id="PF20451"/>
    </source>
</evidence>
<evidence type="ECO:0000256" key="6">
    <source>
        <dbReference type="ARBA" id="ARBA00023163"/>
    </source>
</evidence>
<comment type="caution">
    <text evidence="13">The sequence shown here is derived from an EMBL/GenBank/DDBJ whole genome shotgun (WGS) entry which is preliminary data.</text>
</comment>
<dbReference type="InterPro" id="IPR012416">
    <property type="entry name" value="CBP60"/>
</dbReference>
<dbReference type="InterPro" id="IPR046829">
    <property type="entry name" value="Calmod_bind_C"/>
</dbReference>
<dbReference type="Pfam" id="PF20451">
    <property type="entry name" value="Calmod_bind_M"/>
    <property type="match status" value="1"/>
</dbReference>
<comment type="similarity">
    <text evidence="2">Belongs to the plant ACBP60 protein family.</text>
</comment>
<dbReference type="GO" id="GO:0080142">
    <property type="term" value="P:regulation of salicylic acid biosynthetic process"/>
    <property type="evidence" value="ECO:0007669"/>
    <property type="project" value="TreeGrafter"/>
</dbReference>
<keyword evidence="4" id="KW-0238">DNA-binding</keyword>
<evidence type="ECO:0000256" key="4">
    <source>
        <dbReference type="ARBA" id="ARBA00023125"/>
    </source>
</evidence>
<dbReference type="Pfam" id="PF20452">
    <property type="entry name" value="Calmod_bind_C"/>
    <property type="match status" value="1"/>
</dbReference>
<evidence type="ECO:0000256" key="5">
    <source>
        <dbReference type="ARBA" id="ARBA00023159"/>
    </source>
</evidence>
<keyword evidence="8" id="KW-0175">Coiled coil</keyword>
<feature type="coiled-coil region" evidence="8">
    <location>
        <begin position="41"/>
        <end position="82"/>
    </location>
</feature>
<dbReference type="GO" id="GO:0003700">
    <property type="term" value="F:DNA-binding transcription factor activity"/>
    <property type="evidence" value="ECO:0007669"/>
    <property type="project" value="TreeGrafter"/>
</dbReference>
<accession>A0AAV8GS29</accession>
<dbReference type="GO" id="GO:0043565">
    <property type="term" value="F:sequence-specific DNA binding"/>
    <property type="evidence" value="ECO:0007669"/>
    <property type="project" value="TreeGrafter"/>
</dbReference>
<feature type="compositionally biased region" description="Polar residues" evidence="9">
    <location>
        <begin position="24"/>
        <end position="35"/>
    </location>
</feature>
<evidence type="ECO:0000256" key="9">
    <source>
        <dbReference type="SAM" id="MobiDB-lite"/>
    </source>
</evidence>
<evidence type="ECO:0000256" key="8">
    <source>
        <dbReference type="SAM" id="Coils"/>
    </source>
</evidence>
<feature type="domain" description="Calmodulin binding protein C-terminal" evidence="12">
    <location>
        <begin position="328"/>
        <end position="374"/>
    </location>
</feature>
<dbReference type="EMBL" id="JAMFTS010000001">
    <property type="protein sequence ID" value="KAJ4807145.1"/>
    <property type="molecule type" value="Genomic_DNA"/>
</dbReference>
<evidence type="ECO:0000313" key="14">
    <source>
        <dbReference type="Proteomes" id="UP001140206"/>
    </source>
</evidence>
<protein>
    <submittedName>
        <fullName evidence="13">Uncharacterized protein</fullName>
    </submittedName>
</protein>
<dbReference type="PANTHER" id="PTHR31713:SF47">
    <property type="entry name" value="PROTEIN, PUTATIVE, EXPRESSED-RELATED"/>
    <property type="match status" value="1"/>
</dbReference>
<evidence type="ECO:0000256" key="3">
    <source>
        <dbReference type="ARBA" id="ARBA00023015"/>
    </source>
</evidence>
<dbReference type="GO" id="GO:0005516">
    <property type="term" value="F:calmodulin binding"/>
    <property type="evidence" value="ECO:0007669"/>
    <property type="project" value="InterPro"/>
</dbReference>
<reference evidence="13" key="1">
    <citation type="submission" date="2022-08" db="EMBL/GenBank/DDBJ databases">
        <authorList>
            <person name="Marques A."/>
        </authorList>
    </citation>
    <scope>NUCLEOTIDE SEQUENCE</scope>
    <source>
        <strain evidence="13">RhyPub2mFocal</strain>
        <tissue evidence="13">Leaves</tissue>
    </source>
</reference>
<keyword evidence="14" id="KW-1185">Reference proteome</keyword>
<evidence type="ECO:0000256" key="1">
    <source>
        <dbReference type="ARBA" id="ARBA00004123"/>
    </source>
</evidence>
<dbReference type="InterPro" id="IPR046831">
    <property type="entry name" value="Calmodulin_bind_N"/>
</dbReference>
<dbReference type="PANTHER" id="PTHR31713">
    <property type="entry name" value="OS02G0177800 PROTEIN"/>
    <property type="match status" value="1"/>
</dbReference>
<evidence type="ECO:0000313" key="13">
    <source>
        <dbReference type="EMBL" id="KAJ4807145.1"/>
    </source>
</evidence>
<keyword evidence="5" id="KW-0010">Activator</keyword>
<evidence type="ECO:0000256" key="2">
    <source>
        <dbReference type="ARBA" id="ARBA00007214"/>
    </source>
</evidence>
<evidence type="ECO:0000256" key="7">
    <source>
        <dbReference type="ARBA" id="ARBA00023242"/>
    </source>
</evidence>
<feature type="domain" description="Calmodulin binding protein central" evidence="11">
    <location>
        <begin position="260"/>
        <end position="322"/>
    </location>
</feature>
<evidence type="ECO:0000259" key="10">
    <source>
        <dbReference type="Pfam" id="PF07887"/>
    </source>
</evidence>
<comment type="subcellular location">
    <subcellularLocation>
        <location evidence="1">Nucleus</location>
    </subcellularLocation>
</comment>
<evidence type="ECO:0000259" key="12">
    <source>
        <dbReference type="Pfam" id="PF20452"/>
    </source>
</evidence>
<sequence length="504" mass="56805">MAPKRKLGPSSEGAGPSRPAKSRGLTSSFQENTTDPFHHMIRAQNCKIEELQAEIRAQNCKIEELHAKIHAQNWKIEALQAEVVGIDEQSSSILENPIDENLITREPANHGQCELKIMNNIKKRVYTGSEVQGQDGEILKVAICCNGQKITSEPLASARFEVVVLERNSNKFEESLVTGRPEVGSVLANEYISQFSNGEAVLQGLKFKDNSNWAPGKKWCLGIRILEEFNVKIREAISGPFRVLDRHGKSSEKPDIPLLDHGVGRLEKVGKERASDLEKNGINTVKDFLQLYHMNPTKLLEILKMPESDKQWKTMITHAKKCDAGSNLFSYKRENTMLFFNSVYELMGAEFGNGYIPSDKLQDSEKELVNKWKEGFCGNIKNKSFPADFKLLNGQPVRIECNFTGNPTDDDLSQHDQAALLQNNQSADITHIPDDTEQDIRRNADSTTQYFIPDQDVLLHNRQPVDITRSHDAAEPDIRRDADQNITPDHNTTGWYYCISGQET</sequence>
<keyword evidence="6" id="KW-0804">Transcription</keyword>
<dbReference type="AlphaFoldDB" id="A0AAV8GS29"/>
<keyword evidence="3" id="KW-0805">Transcription regulation</keyword>